<dbReference type="Pfam" id="PF01847">
    <property type="entry name" value="VHL"/>
    <property type="match status" value="1"/>
</dbReference>
<protein>
    <submittedName>
        <fullName evidence="5">Protein Vhl isoform X1</fullName>
    </submittedName>
    <submittedName>
        <fullName evidence="4">Protein Vhl-like isoform X1</fullName>
    </submittedName>
</protein>
<dbReference type="InterPro" id="IPR036208">
    <property type="entry name" value="VHL_sf"/>
</dbReference>
<keyword evidence="3" id="KW-1185">Reference proteome</keyword>
<dbReference type="Gene3D" id="2.60.40.780">
    <property type="entry name" value="von Hippel-Lindau disease tumour suppressor, beta domain"/>
    <property type="match status" value="1"/>
</dbReference>
<dbReference type="RefSeq" id="XP_058983793.1">
    <property type="nucleotide sequence ID" value="XM_059127810.1"/>
</dbReference>
<evidence type="ECO:0000313" key="3">
    <source>
        <dbReference type="Proteomes" id="UP001652621"/>
    </source>
</evidence>
<dbReference type="CDD" id="cd05468">
    <property type="entry name" value="pVHL"/>
    <property type="match status" value="1"/>
</dbReference>
<dbReference type="SUPFAM" id="SSF49468">
    <property type="entry name" value="VHL"/>
    <property type="match status" value="1"/>
</dbReference>
<organism evidence="3 4">
    <name type="scientific">Musca domestica</name>
    <name type="common">House fly</name>
    <dbReference type="NCBI Taxonomy" id="7370"/>
    <lineage>
        <taxon>Eukaryota</taxon>
        <taxon>Metazoa</taxon>
        <taxon>Ecdysozoa</taxon>
        <taxon>Arthropoda</taxon>
        <taxon>Hexapoda</taxon>
        <taxon>Insecta</taxon>
        <taxon>Pterygota</taxon>
        <taxon>Neoptera</taxon>
        <taxon>Endopterygota</taxon>
        <taxon>Diptera</taxon>
        <taxon>Brachycera</taxon>
        <taxon>Muscomorpha</taxon>
        <taxon>Muscoidea</taxon>
        <taxon>Muscidae</taxon>
        <taxon>Musca</taxon>
    </lineage>
</organism>
<evidence type="ECO:0000313" key="4">
    <source>
        <dbReference type="RefSeq" id="XP_058976550.1"/>
    </source>
</evidence>
<feature type="domain" description="von Hippel-Lindau disease tumour suppressor beta" evidence="2">
    <location>
        <begin position="47"/>
        <end position="102"/>
    </location>
</feature>
<name>A0ABM3USN9_MUSDO</name>
<sequence length="183" mass="21528">MALESPAQPPPRLAAQHSNEQTHVFFLNTTQRQHCDMFEIEVYFFQVNLYWMDFNGSQDLFTTLPPGAGIKANTFVTHPWLFRDARTGERMHVKHQDIFWPQLYRVKNAGQWLPCRKLIAIHPPVTQSLRTRCLWRFSELIYGKNDEFLLSLNLPRTLYNDVKSVLSLIEKHRSIGMGRRRNS</sequence>
<gene>
    <name evidence="4" type="primary">LOC131801662</name>
    <name evidence="5" type="synonym">LOC101892847</name>
</gene>
<dbReference type="InterPro" id="IPR037140">
    <property type="entry name" value="VHL_beta_dom_sf"/>
</dbReference>
<evidence type="ECO:0000259" key="2">
    <source>
        <dbReference type="Pfam" id="PF01847"/>
    </source>
</evidence>
<reference evidence="4 5" key="1">
    <citation type="submission" date="2025-05" db="UniProtKB">
        <authorList>
            <consortium name="RefSeq"/>
        </authorList>
    </citation>
    <scope>IDENTIFICATION</scope>
    <source>
        <strain evidence="4 5">Aabys</strain>
        <tissue evidence="4 5">Whole body</tissue>
    </source>
</reference>
<evidence type="ECO:0000256" key="1">
    <source>
        <dbReference type="ARBA" id="ARBA00010057"/>
    </source>
</evidence>
<comment type="similarity">
    <text evidence="1">Belongs to the VHL family.</text>
</comment>
<proteinExistence type="inferred from homology"/>
<accession>A0ABM3USN9</accession>
<dbReference type="GeneID" id="131801662"/>
<evidence type="ECO:0000313" key="5">
    <source>
        <dbReference type="RefSeq" id="XP_058983793.1"/>
    </source>
</evidence>
<dbReference type="Proteomes" id="UP001652621">
    <property type="component" value="Unplaced"/>
</dbReference>
<dbReference type="RefSeq" id="XP_058976550.1">
    <property type="nucleotide sequence ID" value="XM_059120567.1"/>
</dbReference>
<dbReference type="InterPro" id="IPR022772">
    <property type="entry name" value="VHL_tumour_suppress_b/a_dom"/>
</dbReference>
<dbReference type="InterPro" id="IPR024053">
    <property type="entry name" value="VHL_beta_dom"/>
</dbReference>